<evidence type="ECO:0000313" key="1">
    <source>
        <dbReference type="EMBL" id="MEL1246659.1"/>
    </source>
</evidence>
<accession>A0ABU9I2M6</accession>
<proteinExistence type="predicted"/>
<keyword evidence="2" id="KW-1185">Reference proteome</keyword>
<organism evidence="1 2">
    <name type="scientific">Flavobacterium helocola</name>
    <dbReference type="NCBI Taxonomy" id="3139139"/>
    <lineage>
        <taxon>Bacteria</taxon>
        <taxon>Pseudomonadati</taxon>
        <taxon>Bacteroidota</taxon>
        <taxon>Flavobacteriia</taxon>
        <taxon>Flavobacteriales</taxon>
        <taxon>Flavobacteriaceae</taxon>
        <taxon>Flavobacterium</taxon>
    </lineage>
</organism>
<sequence length="801" mass="93021">MQEILIEKFNDLNIVLQPRITELKEVIVEHKTPDIVEKKDTLLYNLNNLLVGSELKLSDVIKKLPGLSIDSNKKIRFNGNILDHILIDGDEFFRDNHQLATENITAEMIDKIELLKNYQDLSSLKGFENSGENALNIKIKKNFKDNFKGNIDIEGGVKERYKTQGNVFNFGGKSKFHLIANSNNLNENIFSPLDYLELRKITGKNLLRDKLILGQEVTIEKDIPSFVFAQDNINKIDSRNVTLNFTKKPNEKKRIELVTIFNKSRILEKNQNLLTYLDNNSSNMIDDYSSTGNSIYNSSVFKFQNKLNENSFFQTNFYLFLSLDKQNQDLNNLLIDNQEQTLFKNKINLNSTKTGFNVEYKTKLSEKLLFESVLFNDYNFSKTEKVYQSNKTFDGFNHNDNYIEQFSNFKSLSFGLKSKATYKFNKSTLDFKFISTLDNESLSNINNINSFYNFDDDFLLSSNSISTFFSSDITKKLKYNINLDFTNNNHESKNNFKRTINVLLPKFNMSYKVTSKTSCSIGYNLKINNPNIYNFISGNLVENQRTTWLRSNLISEKMLADNINTSINYIDITKSIFFNFSISYSNNRKQLATNFNNDNLATIQEYQYIDFGNSTNFSLTFDKKFKQIPLGLGFSSNNSISYNKTISNNIKNNNRFNQNNIDFNLKSYFKNKPNFDIGIIYLSNFNQFETEIATNKSELQTYIPYIKLEGTLFNKKINWKINSTYNIFDSSSFETQNIFDLSTRVQYTTKKKISIYFNANNLLNIRDNNLKNNFLQTDILLQETSMNTLSGFANFGINYSF</sequence>
<name>A0ABU9I2M6_9FLAO</name>
<comment type="caution">
    <text evidence="1">The sequence shown here is derived from an EMBL/GenBank/DDBJ whole genome shotgun (WGS) entry which is preliminary data.</text>
</comment>
<gene>
    <name evidence="1" type="ORF">AAEO58_01250</name>
</gene>
<reference evidence="1 2" key="1">
    <citation type="submission" date="2024-04" db="EMBL/GenBank/DDBJ databases">
        <title>Flavobacterium sp. DGU41 16S ribosomal RNA gene Genome sequencing and assembly.</title>
        <authorList>
            <person name="Park S."/>
        </authorList>
    </citation>
    <scope>NUCLEOTIDE SEQUENCE [LARGE SCALE GENOMIC DNA]</scope>
    <source>
        <strain evidence="1 2">DGU41</strain>
    </source>
</reference>
<dbReference type="EMBL" id="JBBYHT010000001">
    <property type="protein sequence ID" value="MEL1246659.1"/>
    <property type="molecule type" value="Genomic_DNA"/>
</dbReference>
<dbReference type="SUPFAM" id="SSF56935">
    <property type="entry name" value="Porins"/>
    <property type="match status" value="1"/>
</dbReference>
<protein>
    <submittedName>
        <fullName evidence="1">TonB-dependent receptor</fullName>
    </submittedName>
</protein>
<evidence type="ECO:0000313" key="2">
    <source>
        <dbReference type="Proteomes" id="UP001393056"/>
    </source>
</evidence>
<dbReference type="Proteomes" id="UP001393056">
    <property type="component" value="Unassembled WGS sequence"/>
</dbReference>
<keyword evidence="1" id="KW-0675">Receptor</keyword>